<evidence type="ECO:0000256" key="4">
    <source>
        <dbReference type="ARBA" id="ARBA00022723"/>
    </source>
</evidence>
<dbReference type="GO" id="GO:0008270">
    <property type="term" value="F:zinc ion binding"/>
    <property type="evidence" value="ECO:0007669"/>
    <property type="project" value="UniProtKB-UniRule"/>
</dbReference>
<dbReference type="PRINTS" id="PR00980">
    <property type="entry name" value="TRNASYNTHALA"/>
</dbReference>
<feature type="binding site" evidence="11">
    <location>
        <position position="668"/>
    </location>
    <ligand>
        <name>Zn(2+)</name>
        <dbReference type="ChEBI" id="CHEBI:29105"/>
    </ligand>
</feature>
<evidence type="ECO:0000256" key="12">
    <source>
        <dbReference type="SAM" id="Coils"/>
    </source>
</evidence>
<name>A0A7Z9CEW8_9FLAO</name>
<dbReference type="InterPro" id="IPR018164">
    <property type="entry name" value="Ala-tRNA-synth_IIc_N"/>
</dbReference>
<accession>A0A7Z9CEW8</accession>
<dbReference type="PROSITE" id="PS50860">
    <property type="entry name" value="AA_TRNA_LIGASE_II_ALA"/>
    <property type="match status" value="1"/>
</dbReference>
<dbReference type="FunFam" id="3.30.980.10:FF:000004">
    <property type="entry name" value="Alanine--tRNA ligase, cytoplasmic"/>
    <property type="match status" value="1"/>
</dbReference>
<keyword evidence="3 11" id="KW-0436">Ligase</keyword>
<evidence type="ECO:0000313" key="14">
    <source>
        <dbReference type="EMBL" id="VDH02563.1"/>
    </source>
</evidence>
<dbReference type="InterPro" id="IPR018163">
    <property type="entry name" value="Thr/Ala-tRNA-synth_IIc_edit"/>
</dbReference>
<dbReference type="FunFam" id="3.10.310.40:FF:000001">
    <property type="entry name" value="Alanine--tRNA ligase"/>
    <property type="match status" value="1"/>
</dbReference>
<dbReference type="EMBL" id="UYIV01000001">
    <property type="protein sequence ID" value="VDH02563.1"/>
    <property type="molecule type" value="Genomic_DNA"/>
</dbReference>
<dbReference type="FunFam" id="3.30.54.20:FF:000001">
    <property type="entry name" value="Alanine--tRNA ligase"/>
    <property type="match status" value="1"/>
</dbReference>
<comment type="catalytic activity">
    <reaction evidence="11">
        <text>tRNA(Ala) + L-alanine + ATP = L-alanyl-tRNA(Ala) + AMP + diphosphate</text>
        <dbReference type="Rhea" id="RHEA:12540"/>
        <dbReference type="Rhea" id="RHEA-COMP:9657"/>
        <dbReference type="Rhea" id="RHEA-COMP:9923"/>
        <dbReference type="ChEBI" id="CHEBI:30616"/>
        <dbReference type="ChEBI" id="CHEBI:33019"/>
        <dbReference type="ChEBI" id="CHEBI:57972"/>
        <dbReference type="ChEBI" id="CHEBI:78442"/>
        <dbReference type="ChEBI" id="CHEBI:78497"/>
        <dbReference type="ChEBI" id="CHEBI:456215"/>
        <dbReference type="EC" id="6.1.1.7"/>
    </reaction>
</comment>
<dbReference type="InterPro" id="IPR018165">
    <property type="entry name" value="Ala-tRNA-synth_IIc_core"/>
</dbReference>
<dbReference type="InterPro" id="IPR009000">
    <property type="entry name" value="Transl_B-barrel_sf"/>
</dbReference>
<feature type="domain" description="Alanyl-transfer RNA synthetases family profile" evidence="13">
    <location>
        <begin position="1"/>
        <end position="707"/>
    </location>
</feature>
<dbReference type="SUPFAM" id="SSF101353">
    <property type="entry name" value="Putative anticodon-binding domain of alanyl-tRNA synthetase (AlaRS)"/>
    <property type="match status" value="1"/>
</dbReference>
<evidence type="ECO:0000256" key="7">
    <source>
        <dbReference type="ARBA" id="ARBA00022840"/>
    </source>
</evidence>
<evidence type="ECO:0000256" key="3">
    <source>
        <dbReference type="ARBA" id="ARBA00022598"/>
    </source>
</evidence>
<dbReference type="CDD" id="cd00673">
    <property type="entry name" value="AlaRS_core"/>
    <property type="match status" value="1"/>
</dbReference>
<dbReference type="PANTHER" id="PTHR11777:SF9">
    <property type="entry name" value="ALANINE--TRNA LIGASE, CYTOPLASMIC"/>
    <property type="match status" value="1"/>
</dbReference>
<dbReference type="PANTHER" id="PTHR11777">
    <property type="entry name" value="ALANYL-TRNA SYNTHETASE"/>
    <property type="match status" value="1"/>
</dbReference>
<protein>
    <recommendedName>
        <fullName evidence="11">Alanine--tRNA ligase</fullName>
        <ecNumber evidence="11">6.1.1.7</ecNumber>
    </recommendedName>
    <alternativeName>
        <fullName evidence="11">Alanyl-tRNA synthetase</fullName>
        <shortName evidence="11">AlaRS</shortName>
    </alternativeName>
</protein>
<reference evidence="14 15" key="1">
    <citation type="submission" date="2018-11" db="EMBL/GenBank/DDBJ databases">
        <authorList>
            <consortium name="Pathogen Informatics"/>
        </authorList>
    </citation>
    <scope>NUCLEOTIDE SEQUENCE [LARGE SCALE GENOMIC DNA]</scope>
    <source>
        <strain evidence="14 15">NCTC12929</strain>
    </source>
</reference>
<dbReference type="Gene3D" id="3.30.980.10">
    <property type="entry name" value="Threonyl-trna Synthetase, Chain A, domain 2"/>
    <property type="match status" value="1"/>
</dbReference>
<evidence type="ECO:0000256" key="10">
    <source>
        <dbReference type="ARBA" id="ARBA00023146"/>
    </source>
</evidence>
<keyword evidence="10 11" id="KW-0030">Aminoacyl-tRNA synthetase</keyword>
<dbReference type="Proteomes" id="UP000270205">
    <property type="component" value="Unassembled WGS sequence"/>
</dbReference>
<dbReference type="InterPro" id="IPR023033">
    <property type="entry name" value="Ala_tRNA_ligase_euk/bac"/>
</dbReference>
<organism evidence="14 15">
    <name type="scientific">Bergeyella zoohelcum</name>
    <dbReference type="NCBI Taxonomy" id="1015"/>
    <lineage>
        <taxon>Bacteria</taxon>
        <taxon>Pseudomonadati</taxon>
        <taxon>Bacteroidota</taxon>
        <taxon>Flavobacteriia</taxon>
        <taxon>Flavobacteriales</taxon>
        <taxon>Weeksellaceae</taxon>
        <taxon>Bergeyella</taxon>
    </lineage>
</organism>
<keyword evidence="7 11" id="KW-0067">ATP-binding</keyword>
<dbReference type="EC" id="6.1.1.7" evidence="11"/>
<dbReference type="GO" id="GO:0005524">
    <property type="term" value="F:ATP binding"/>
    <property type="evidence" value="ECO:0007669"/>
    <property type="project" value="UniProtKB-UniRule"/>
</dbReference>
<keyword evidence="11" id="KW-0963">Cytoplasm</keyword>
<dbReference type="GO" id="GO:0000049">
    <property type="term" value="F:tRNA binding"/>
    <property type="evidence" value="ECO:0007669"/>
    <property type="project" value="UniProtKB-KW"/>
</dbReference>
<comment type="domain">
    <text evidence="11">Consists of three domains; the N-terminal catalytic domain, the editing domain and the C-terminal C-Ala domain. The editing domain removes incorrectly charged amino acids, while the C-Ala domain, along with tRNA(Ala), serves as a bridge to cooperatively bring together the editing and aminoacylation centers thus stimulating deacylation of misacylated tRNAs.</text>
</comment>
<feature type="binding site" evidence="11">
    <location>
        <position position="562"/>
    </location>
    <ligand>
        <name>Zn(2+)</name>
        <dbReference type="ChEBI" id="CHEBI:29105"/>
    </ligand>
</feature>
<comment type="function">
    <text evidence="11">Catalyzes the attachment of alanine to tRNA(Ala) in a two-step reaction: alanine is first activated by ATP to form Ala-AMP and then transferred to the acceptor end of tRNA(Ala). Also edits incorrectly charged Ser-tRNA(Ala) and Gly-tRNA(Ala) via its editing domain.</text>
</comment>
<dbReference type="NCBIfam" id="TIGR00344">
    <property type="entry name" value="alaS"/>
    <property type="match status" value="1"/>
</dbReference>
<dbReference type="Gene3D" id="3.10.310.40">
    <property type="match status" value="1"/>
</dbReference>
<evidence type="ECO:0000256" key="6">
    <source>
        <dbReference type="ARBA" id="ARBA00022833"/>
    </source>
</evidence>
<dbReference type="SUPFAM" id="SSF50447">
    <property type="entry name" value="Translation proteins"/>
    <property type="match status" value="1"/>
</dbReference>
<dbReference type="FunFam" id="3.30.930.10:FF:000011">
    <property type="entry name" value="Alanine--tRNA ligase, cytoplasmic"/>
    <property type="match status" value="1"/>
</dbReference>
<keyword evidence="12" id="KW-0175">Coiled coil</keyword>
<evidence type="ECO:0000256" key="2">
    <source>
        <dbReference type="ARBA" id="ARBA00022555"/>
    </source>
</evidence>
<dbReference type="HAMAP" id="MF_00036_B">
    <property type="entry name" value="Ala_tRNA_synth_B"/>
    <property type="match status" value="1"/>
</dbReference>
<comment type="similarity">
    <text evidence="1 11">Belongs to the class-II aminoacyl-tRNA synthetase family.</text>
</comment>
<feature type="binding site" evidence="11">
    <location>
        <position position="566"/>
    </location>
    <ligand>
        <name>Zn(2+)</name>
        <dbReference type="ChEBI" id="CHEBI:29105"/>
    </ligand>
</feature>
<dbReference type="SUPFAM" id="SSF55681">
    <property type="entry name" value="Class II aaRS and biotin synthetases"/>
    <property type="match status" value="1"/>
</dbReference>
<dbReference type="Pfam" id="PF07973">
    <property type="entry name" value="tRNA_SAD"/>
    <property type="match status" value="1"/>
</dbReference>
<evidence type="ECO:0000256" key="8">
    <source>
        <dbReference type="ARBA" id="ARBA00022884"/>
    </source>
</evidence>
<keyword evidence="8 11" id="KW-0694">RNA-binding</keyword>
<dbReference type="Pfam" id="PF01411">
    <property type="entry name" value="tRNA-synt_2c"/>
    <property type="match status" value="1"/>
</dbReference>
<dbReference type="Gene3D" id="2.40.30.130">
    <property type="match status" value="1"/>
</dbReference>
<dbReference type="InterPro" id="IPR045864">
    <property type="entry name" value="aa-tRNA-synth_II/BPL/LPL"/>
</dbReference>
<dbReference type="Gene3D" id="3.30.54.20">
    <property type="match status" value="1"/>
</dbReference>
<keyword evidence="6 11" id="KW-0862">Zinc</keyword>
<feature type="coiled-coil region" evidence="12">
    <location>
        <begin position="721"/>
        <end position="755"/>
    </location>
</feature>
<dbReference type="InterPro" id="IPR050058">
    <property type="entry name" value="Ala-tRNA_ligase"/>
</dbReference>
<evidence type="ECO:0000256" key="5">
    <source>
        <dbReference type="ARBA" id="ARBA00022741"/>
    </source>
</evidence>
<dbReference type="RefSeq" id="WP_125150336.1">
    <property type="nucleotide sequence ID" value="NZ_UYIV01000001.1"/>
</dbReference>
<keyword evidence="5 11" id="KW-0547">Nucleotide-binding</keyword>
<gene>
    <name evidence="11 14" type="primary">alaS</name>
    <name evidence="14" type="ORF">NCTC12929_00025</name>
</gene>
<dbReference type="InterPro" id="IPR002318">
    <property type="entry name" value="Ala-tRNA-lgiase_IIc"/>
</dbReference>
<dbReference type="InterPro" id="IPR018162">
    <property type="entry name" value="Ala-tRNA-ligase_IIc_anticod-bd"/>
</dbReference>
<dbReference type="InterPro" id="IPR003156">
    <property type="entry name" value="DHHA1_dom"/>
</dbReference>
<keyword evidence="4 11" id="KW-0479">Metal-binding</keyword>
<comment type="subcellular location">
    <subcellularLocation>
        <location evidence="11">Cytoplasm</location>
    </subcellularLocation>
</comment>
<dbReference type="GO" id="GO:0006419">
    <property type="term" value="P:alanyl-tRNA aminoacylation"/>
    <property type="evidence" value="ECO:0007669"/>
    <property type="project" value="UniProtKB-UniRule"/>
</dbReference>
<comment type="caution">
    <text evidence="14">The sequence shown here is derived from an EMBL/GenBank/DDBJ whole genome shotgun (WGS) entry which is preliminary data.</text>
</comment>
<comment type="cofactor">
    <cofactor evidence="11">
        <name>Zn(2+)</name>
        <dbReference type="ChEBI" id="CHEBI:29105"/>
    </cofactor>
    <text evidence="11">Binds 1 zinc ion per subunit.</text>
</comment>
<evidence type="ECO:0000259" key="13">
    <source>
        <dbReference type="PROSITE" id="PS50860"/>
    </source>
</evidence>
<evidence type="ECO:0000313" key="15">
    <source>
        <dbReference type="Proteomes" id="UP000270205"/>
    </source>
</evidence>
<dbReference type="AlphaFoldDB" id="A0A7Z9CEW8"/>
<dbReference type="Gene3D" id="3.30.930.10">
    <property type="entry name" value="Bira Bifunctional Protein, Domain 2"/>
    <property type="match status" value="1"/>
</dbReference>
<proteinExistence type="inferred from homology"/>
<dbReference type="GO" id="GO:0004813">
    <property type="term" value="F:alanine-tRNA ligase activity"/>
    <property type="evidence" value="ECO:0007669"/>
    <property type="project" value="UniProtKB-UniRule"/>
</dbReference>
<dbReference type="SUPFAM" id="SSF55186">
    <property type="entry name" value="ThrRS/AlaRS common domain"/>
    <property type="match status" value="1"/>
</dbReference>
<dbReference type="SMART" id="SM00863">
    <property type="entry name" value="tRNA_SAD"/>
    <property type="match status" value="1"/>
</dbReference>
<evidence type="ECO:0000256" key="11">
    <source>
        <dbReference type="HAMAP-Rule" id="MF_00036"/>
    </source>
</evidence>
<sequence>MTSQEIRQKFLDFFKSKGHEIVPSAPIILKDDPTLMFSNSGMTQFKDFFLGYKQPSSLRVADTQKCLRVSGKHNDLDDVGRDTYHHTMFEMLGNWSFGDYFKKEAIEWAWELLTGVYKIPKENIYVTIFEGDASENLDRDQEAYNFWKAHISEDRILNGNKKDNFWEMGEQGPCGPCSEIHIDLRSEEEKAKISGKELVNQDHPQVIEVWNLVFMEFNRKADGSLEKLPKQNVDTGMGFERLCMALQGKSSNYDTDVFTPLIEKVEEISGKKYEGKLEDEKDIAIRVIVDHIRAVAFAIADGQLPSNNGAGYVIRRILRRAIRYGFTFLGQKEPFIYQLVDTLVQQMGEAFPELKKQHHLVQNVIREEENSFLRTLEQGLLMLDAMMNNAENKEISGSKAFELYDTYGFPIDLTALILAEKGFTLDEAGFEENLKKQKERSRAAAQTKTDDWVVIREDDETEFIGYDATEGTVRITQYRKVESQKEGTQYQLVFNVTPFYPEGGGQVGDKGFLTSASGEMTYILDTKKENNLIIHIAESLPENLNEPFKAEVKGRPLTEANHTATHLLHQALREVLGTHVEQRGSKVDFDGLRFDFSHFQKVTDEELQAVEKKVNERILQQIALKEHRSISMKEAMEAGAMALFGEKYGDKVRMIEFADSKELCGGTHVKNTSDIWYFKIISEGAVASGIRRVEAITREKVKEYFFNLEVQHEKLSALLKSKDLVKSTEKLQEENAQLRAEVEALKKEKAKGEVQNWKNQFVQSGDKQLLVKKTSLDAASVKDIVFQLKKEIAASVIVILSDAGEKPMITVGVSGDLDGKYHAGNIVKELAKEIQGGGGGNPGFATAGGKNLAGLENAEQKAKAL</sequence>
<keyword evidence="2 11" id="KW-0820">tRNA-binding</keyword>
<dbReference type="GO" id="GO:0005737">
    <property type="term" value="C:cytoplasm"/>
    <property type="evidence" value="ECO:0007669"/>
    <property type="project" value="UniProtKB-SubCell"/>
</dbReference>
<evidence type="ECO:0000256" key="1">
    <source>
        <dbReference type="ARBA" id="ARBA00008226"/>
    </source>
</evidence>
<dbReference type="GO" id="GO:0002161">
    <property type="term" value="F:aminoacyl-tRNA deacylase activity"/>
    <property type="evidence" value="ECO:0007669"/>
    <property type="project" value="TreeGrafter"/>
</dbReference>
<evidence type="ECO:0000256" key="9">
    <source>
        <dbReference type="ARBA" id="ARBA00022917"/>
    </source>
</evidence>
<keyword evidence="9 11" id="KW-0648">Protein biosynthesis</keyword>
<dbReference type="InterPro" id="IPR012947">
    <property type="entry name" value="tRNA_SAD"/>
</dbReference>
<feature type="binding site" evidence="11">
    <location>
        <position position="664"/>
    </location>
    <ligand>
        <name>Zn(2+)</name>
        <dbReference type="ChEBI" id="CHEBI:29105"/>
    </ligand>
</feature>
<dbReference type="Pfam" id="PF02272">
    <property type="entry name" value="DHHA1"/>
    <property type="match status" value="1"/>
</dbReference>